<keyword evidence="2 8" id="KW-1003">Cell membrane</keyword>
<comment type="subcellular location">
    <subcellularLocation>
        <location evidence="8">Cell membrane</location>
        <topology evidence="8">Single-pass type II membrane protein</topology>
    </subcellularLocation>
    <subcellularLocation>
        <location evidence="1">Membrane</location>
    </subcellularLocation>
    <text evidence="8">Localizes to the division septum.</text>
</comment>
<evidence type="ECO:0000259" key="10">
    <source>
        <dbReference type="PROSITE" id="PS51779"/>
    </source>
</evidence>
<feature type="domain" description="POTRA" evidence="10">
    <location>
        <begin position="50"/>
        <end position="118"/>
    </location>
</feature>
<comment type="similarity">
    <text evidence="8">Belongs to the FtsQ/DivIB family. DivIB subfamily.</text>
</comment>
<keyword evidence="3 8" id="KW-0132">Cell division</keyword>
<dbReference type="InterPro" id="IPR005548">
    <property type="entry name" value="Cell_div_FtsQ/DivIB_C"/>
</dbReference>
<dbReference type="GO" id="GO:0005886">
    <property type="term" value="C:plasma membrane"/>
    <property type="evidence" value="ECO:0007669"/>
    <property type="project" value="UniProtKB-SubCell"/>
</dbReference>
<keyword evidence="7 8" id="KW-0131">Cell cycle</keyword>
<feature type="region of interest" description="Disordered" evidence="9">
    <location>
        <begin position="248"/>
        <end position="268"/>
    </location>
</feature>
<dbReference type="GO" id="GO:0032153">
    <property type="term" value="C:cell division site"/>
    <property type="evidence" value="ECO:0007669"/>
    <property type="project" value="UniProtKB-UniRule"/>
</dbReference>
<feature type="transmembrane region" description="Helical" evidence="8">
    <location>
        <begin position="28"/>
        <end position="45"/>
    </location>
</feature>
<evidence type="ECO:0000313" key="11">
    <source>
        <dbReference type="EMBL" id="TCT26867.1"/>
    </source>
</evidence>
<keyword evidence="12" id="KW-1185">Reference proteome</keyword>
<reference evidence="11 12" key="1">
    <citation type="submission" date="2019-03" db="EMBL/GenBank/DDBJ databases">
        <title>Genomic Encyclopedia of Type Strains, Phase IV (KMG-IV): sequencing the most valuable type-strain genomes for metagenomic binning, comparative biology and taxonomic classification.</title>
        <authorList>
            <person name="Goeker M."/>
        </authorList>
    </citation>
    <scope>NUCLEOTIDE SEQUENCE [LARGE SCALE GENOMIC DNA]</scope>
    <source>
        <strain evidence="11 12">DSM 25894</strain>
    </source>
</reference>
<dbReference type="Pfam" id="PF03799">
    <property type="entry name" value="FtsQ_DivIB_C"/>
    <property type="match status" value="1"/>
</dbReference>
<accession>A0A4R3NB90</accession>
<proteinExistence type="inferred from homology"/>
<protein>
    <recommendedName>
        <fullName evidence="8">Cell division protein DivIB</fullName>
    </recommendedName>
</protein>
<keyword evidence="6 8" id="KW-0472">Membrane</keyword>
<dbReference type="HAMAP" id="MF_00912">
    <property type="entry name" value="DivIB"/>
    <property type="match status" value="1"/>
</dbReference>
<dbReference type="InterPro" id="IPR026580">
    <property type="entry name" value="DivIB"/>
</dbReference>
<dbReference type="AlphaFoldDB" id="A0A4R3NB90"/>
<evidence type="ECO:0000256" key="4">
    <source>
        <dbReference type="ARBA" id="ARBA00022692"/>
    </source>
</evidence>
<evidence type="ECO:0000313" key="12">
    <source>
        <dbReference type="Proteomes" id="UP000294650"/>
    </source>
</evidence>
<dbReference type="Pfam" id="PF08478">
    <property type="entry name" value="POTRA_1"/>
    <property type="match status" value="1"/>
</dbReference>
<evidence type="ECO:0000256" key="8">
    <source>
        <dbReference type="HAMAP-Rule" id="MF_00912"/>
    </source>
</evidence>
<gene>
    <name evidence="8" type="primary">divIB</name>
    <name evidence="11" type="ORF">EDD68_101223</name>
</gene>
<keyword evidence="5 8" id="KW-1133">Transmembrane helix</keyword>
<dbReference type="InterPro" id="IPR050487">
    <property type="entry name" value="FtsQ_DivIB"/>
</dbReference>
<dbReference type="InterPro" id="IPR034746">
    <property type="entry name" value="POTRA"/>
</dbReference>
<dbReference type="PANTHER" id="PTHR37820:SF1">
    <property type="entry name" value="CELL DIVISION PROTEIN FTSQ"/>
    <property type="match status" value="1"/>
</dbReference>
<comment type="caution">
    <text evidence="11">The sequence shown here is derived from an EMBL/GenBank/DDBJ whole genome shotgun (WGS) entry which is preliminary data.</text>
</comment>
<organism evidence="11 12">
    <name type="scientific">Melghiribacillus thermohalophilus</name>
    <dbReference type="NCBI Taxonomy" id="1324956"/>
    <lineage>
        <taxon>Bacteria</taxon>
        <taxon>Bacillati</taxon>
        <taxon>Bacillota</taxon>
        <taxon>Bacilli</taxon>
        <taxon>Bacillales</taxon>
        <taxon>Bacillaceae</taxon>
        <taxon>Melghiribacillus</taxon>
    </lineage>
</organism>
<sequence>MAQKKIISIEDRIPKLKETKRKKANRKLIIYLTIFFLLILAIIYLQSPLSNIRDIEVKHNDFVSDEEILTLSELSGEENFWKIKLSEIEEKILKNPVIKEVHVERNFYNTISIHVEEYVRVGYVKDEYEYYPILENGQVLTDQKIQKPGSDAPVFIGWDNPVYLTEITGELKKIPIEISALISEIHWIPEDGNPYKVRLYMVNGNEVIASIRNFSEKMKVYPSIAANLDPEQKGILHMDVGAYFEPYKNDGDDIEENSGDPQSIEEVE</sequence>
<dbReference type="Gene3D" id="3.40.50.10960">
    <property type="match status" value="1"/>
</dbReference>
<evidence type="ECO:0000256" key="3">
    <source>
        <dbReference type="ARBA" id="ARBA00022618"/>
    </source>
</evidence>
<dbReference type="PANTHER" id="PTHR37820">
    <property type="entry name" value="CELL DIVISION PROTEIN DIVIB"/>
    <property type="match status" value="1"/>
</dbReference>
<name>A0A4R3NB90_9BACI</name>
<evidence type="ECO:0000256" key="1">
    <source>
        <dbReference type="ARBA" id="ARBA00004370"/>
    </source>
</evidence>
<comment type="function">
    <text evidence="8">Cell division protein that may be involved in stabilizing or promoting the assembly of the division complex.</text>
</comment>
<evidence type="ECO:0000256" key="2">
    <source>
        <dbReference type="ARBA" id="ARBA00022475"/>
    </source>
</evidence>
<evidence type="ECO:0000256" key="6">
    <source>
        <dbReference type="ARBA" id="ARBA00023136"/>
    </source>
</evidence>
<dbReference type="Gene3D" id="3.10.20.310">
    <property type="entry name" value="membrane protein fhac"/>
    <property type="match status" value="1"/>
</dbReference>
<evidence type="ECO:0000256" key="9">
    <source>
        <dbReference type="SAM" id="MobiDB-lite"/>
    </source>
</evidence>
<dbReference type="EMBL" id="SMAN01000001">
    <property type="protein sequence ID" value="TCT26867.1"/>
    <property type="molecule type" value="Genomic_DNA"/>
</dbReference>
<dbReference type="PROSITE" id="PS51779">
    <property type="entry name" value="POTRA"/>
    <property type="match status" value="1"/>
</dbReference>
<evidence type="ECO:0000256" key="7">
    <source>
        <dbReference type="ARBA" id="ARBA00023306"/>
    </source>
</evidence>
<dbReference type="RefSeq" id="WP_165902012.1">
    <property type="nucleotide sequence ID" value="NZ_SMAN01000001.1"/>
</dbReference>
<dbReference type="Proteomes" id="UP000294650">
    <property type="component" value="Unassembled WGS sequence"/>
</dbReference>
<dbReference type="InterPro" id="IPR013685">
    <property type="entry name" value="POTRA_FtsQ_type"/>
</dbReference>
<dbReference type="GO" id="GO:0043093">
    <property type="term" value="P:FtsZ-dependent cytokinesis"/>
    <property type="evidence" value="ECO:0007669"/>
    <property type="project" value="UniProtKB-UniRule"/>
</dbReference>
<keyword evidence="4 8" id="KW-0812">Transmembrane</keyword>
<feature type="compositionally biased region" description="Acidic residues" evidence="9">
    <location>
        <begin position="252"/>
        <end position="268"/>
    </location>
</feature>
<evidence type="ECO:0000256" key="5">
    <source>
        <dbReference type="ARBA" id="ARBA00022989"/>
    </source>
</evidence>